<keyword evidence="9" id="KW-1185">Reference proteome</keyword>
<evidence type="ECO:0000256" key="4">
    <source>
        <dbReference type="ARBA" id="ARBA00022692"/>
    </source>
</evidence>
<evidence type="ECO:0000313" key="8">
    <source>
        <dbReference type="EMBL" id="EKX98447.1"/>
    </source>
</evidence>
<dbReference type="InterPro" id="IPR051907">
    <property type="entry name" value="DoxX-like_oxidoreductase"/>
</dbReference>
<reference evidence="8 9" key="1">
    <citation type="submission" date="2012-05" db="EMBL/GenBank/DDBJ databases">
        <authorList>
            <person name="Weinstock G."/>
            <person name="Sodergren E."/>
            <person name="Lobos E.A."/>
            <person name="Fulton L."/>
            <person name="Fulton R."/>
            <person name="Courtney L."/>
            <person name="Fronick C."/>
            <person name="O'Laughlin M."/>
            <person name="Godfrey J."/>
            <person name="Wilson R.M."/>
            <person name="Miner T."/>
            <person name="Farmer C."/>
            <person name="Delehaunty K."/>
            <person name="Cordes M."/>
            <person name="Minx P."/>
            <person name="Tomlinson C."/>
            <person name="Chen J."/>
            <person name="Wollam A."/>
            <person name="Pepin K.H."/>
            <person name="Bhonagiri V."/>
            <person name="Zhang X."/>
            <person name="Suruliraj S."/>
            <person name="Warren W."/>
            <person name="Mitreva M."/>
            <person name="Mardis E.R."/>
            <person name="Wilson R.K."/>
        </authorList>
    </citation>
    <scope>NUCLEOTIDE SEQUENCE [LARGE SCALE GENOMIC DNA]</scope>
    <source>
        <strain evidence="8 9">F0055</strain>
    </source>
</reference>
<dbReference type="Proteomes" id="UP000010433">
    <property type="component" value="Unassembled WGS sequence"/>
</dbReference>
<evidence type="ECO:0000256" key="3">
    <source>
        <dbReference type="ARBA" id="ARBA00022475"/>
    </source>
</evidence>
<dbReference type="AlphaFoldDB" id="L1N521"/>
<dbReference type="STRING" id="1127699.HMPREF9151_01976"/>
<dbReference type="PATRIC" id="fig|1127699.3.peg.1813"/>
<dbReference type="PANTHER" id="PTHR33452:SF1">
    <property type="entry name" value="INNER MEMBRANE PROTEIN YPHA-RELATED"/>
    <property type="match status" value="1"/>
</dbReference>
<dbReference type="InterPro" id="IPR032808">
    <property type="entry name" value="DoxX"/>
</dbReference>
<comment type="similarity">
    <text evidence="2">Belongs to the DoxX family.</text>
</comment>
<dbReference type="Pfam" id="PF07681">
    <property type="entry name" value="DoxX"/>
    <property type="match status" value="1"/>
</dbReference>
<feature type="transmembrane region" description="Helical" evidence="7">
    <location>
        <begin position="85"/>
        <end position="105"/>
    </location>
</feature>
<dbReference type="RefSeq" id="WP_009163281.1">
    <property type="nucleotide sequence ID" value="NZ_KB291010.1"/>
</dbReference>
<dbReference type="HOGENOM" id="CLU_058421_6_5_10"/>
<feature type="transmembrane region" description="Helical" evidence="7">
    <location>
        <begin position="111"/>
        <end position="131"/>
    </location>
</feature>
<evidence type="ECO:0000256" key="2">
    <source>
        <dbReference type="ARBA" id="ARBA00006679"/>
    </source>
</evidence>
<evidence type="ECO:0000256" key="6">
    <source>
        <dbReference type="ARBA" id="ARBA00023136"/>
    </source>
</evidence>
<comment type="caution">
    <text evidence="8">The sequence shown here is derived from an EMBL/GenBank/DDBJ whole genome shotgun (WGS) entry which is preliminary data.</text>
</comment>
<evidence type="ECO:0000313" key="9">
    <source>
        <dbReference type="Proteomes" id="UP000010433"/>
    </source>
</evidence>
<keyword evidence="6 7" id="KW-0472">Membrane</keyword>
<dbReference type="PANTHER" id="PTHR33452">
    <property type="entry name" value="OXIDOREDUCTASE CATD-RELATED"/>
    <property type="match status" value="1"/>
</dbReference>
<comment type="subcellular location">
    <subcellularLocation>
        <location evidence="1">Cell membrane</location>
        <topology evidence="1">Multi-pass membrane protein</topology>
    </subcellularLocation>
</comment>
<organism evidence="8 9">
    <name type="scientific">Hoylesella saccharolytica F0055</name>
    <dbReference type="NCBI Taxonomy" id="1127699"/>
    <lineage>
        <taxon>Bacteria</taxon>
        <taxon>Pseudomonadati</taxon>
        <taxon>Bacteroidota</taxon>
        <taxon>Bacteroidia</taxon>
        <taxon>Bacteroidales</taxon>
        <taxon>Prevotellaceae</taxon>
        <taxon>Hoylesella</taxon>
    </lineage>
</organism>
<protein>
    <submittedName>
        <fullName evidence="8">DoxX family protein</fullName>
    </submittedName>
</protein>
<evidence type="ECO:0000256" key="7">
    <source>
        <dbReference type="SAM" id="Phobius"/>
    </source>
</evidence>
<keyword evidence="3" id="KW-1003">Cell membrane</keyword>
<feature type="transmembrane region" description="Helical" evidence="7">
    <location>
        <begin position="20"/>
        <end position="40"/>
    </location>
</feature>
<proteinExistence type="inferred from homology"/>
<sequence length="141" mass="15567">MKAFHLLFPSSGQSSKTAILLFLARVIFGLLLAFHGFQKLQNFNTMGETFPDPIGVGHEISLVLAIFGELVCSLALVFGVLTRLALIPIIFTMSVAFFYAHHGSITEGELAFVYLIVFIFLFLTGPGRYSIDGWLGKNLEH</sequence>
<accession>L1N521</accession>
<dbReference type="GO" id="GO:0005886">
    <property type="term" value="C:plasma membrane"/>
    <property type="evidence" value="ECO:0007669"/>
    <property type="project" value="UniProtKB-SubCell"/>
</dbReference>
<dbReference type="EMBL" id="AMEP01000113">
    <property type="protein sequence ID" value="EKX98447.1"/>
    <property type="molecule type" value="Genomic_DNA"/>
</dbReference>
<dbReference type="OrthoDB" id="9813193at2"/>
<keyword evidence="5 7" id="KW-1133">Transmembrane helix</keyword>
<feature type="transmembrane region" description="Helical" evidence="7">
    <location>
        <begin position="60"/>
        <end position="78"/>
    </location>
</feature>
<name>L1N521_9BACT</name>
<keyword evidence="4 7" id="KW-0812">Transmembrane</keyword>
<gene>
    <name evidence="8" type="ORF">HMPREF9151_01976</name>
</gene>
<evidence type="ECO:0000256" key="1">
    <source>
        <dbReference type="ARBA" id="ARBA00004651"/>
    </source>
</evidence>
<evidence type="ECO:0000256" key="5">
    <source>
        <dbReference type="ARBA" id="ARBA00022989"/>
    </source>
</evidence>